<dbReference type="InterPro" id="IPR050307">
    <property type="entry name" value="Sterol_Desaturase_Related"/>
</dbReference>
<feature type="transmembrane region" description="Helical" evidence="2">
    <location>
        <begin position="275"/>
        <end position="296"/>
    </location>
</feature>
<feature type="transmembrane region" description="Helical" evidence="2">
    <location>
        <begin position="235"/>
        <end position="255"/>
    </location>
</feature>
<feature type="region of interest" description="Disordered" evidence="1">
    <location>
        <begin position="393"/>
        <end position="412"/>
    </location>
</feature>
<sequence length="412" mass="45595">MDLLLSLPIVSYFFTTSLTSWSTSLNLLFFYMTWSTLVLSHSPLKIEIIGTTAIRLVLWLLPSLVFLAFDSLLPSLSETVKFNGASALPPRDARSLSKLLGLALFNLALESALEATISLGLATVFKTPVFRTSTTLPLPWQMIKQLLWLFAGREVLSYYIHRQLLHNKPAPPSLRKAAETTKKVTSKLPKVKARKGVGVHTSVPSRRRLASLHSNHCHASRSPPFSLRVKTDHPLSYLLHHFLPIYLPALALHFWTATSPSSGLGFSSFSFGLGGLSNITSTGGLHILTYLVFLALCTAEETLSHSGYTVIPGIFLGGICRRTAAHFAQPDRGNFGSWGILDWIHGTSLGGKNVWDDVKGEAEKHRLQERGEEKANGAIGAVREGIRRSARQRSSRSRRRVVEESDEDWSEE</sequence>
<dbReference type="PANTHER" id="PTHR11863">
    <property type="entry name" value="STEROL DESATURASE"/>
    <property type="match status" value="1"/>
</dbReference>
<organism evidence="3 4">
    <name type="scientific">Podospora australis</name>
    <dbReference type="NCBI Taxonomy" id="1536484"/>
    <lineage>
        <taxon>Eukaryota</taxon>
        <taxon>Fungi</taxon>
        <taxon>Dikarya</taxon>
        <taxon>Ascomycota</taxon>
        <taxon>Pezizomycotina</taxon>
        <taxon>Sordariomycetes</taxon>
        <taxon>Sordariomycetidae</taxon>
        <taxon>Sordariales</taxon>
        <taxon>Podosporaceae</taxon>
        <taxon>Podospora</taxon>
    </lineage>
</organism>
<evidence type="ECO:0000313" key="3">
    <source>
        <dbReference type="EMBL" id="KAK4188249.1"/>
    </source>
</evidence>
<accession>A0AAN6WU85</accession>
<reference evidence="3" key="2">
    <citation type="submission" date="2023-05" db="EMBL/GenBank/DDBJ databases">
        <authorList>
            <consortium name="Lawrence Berkeley National Laboratory"/>
            <person name="Steindorff A."/>
            <person name="Hensen N."/>
            <person name="Bonometti L."/>
            <person name="Westerberg I."/>
            <person name="Brannstrom I.O."/>
            <person name="Guillou S."/>
            <person name="Cros-Aarteil S."/>
            <person name="Calhoun S."/>
            <person name="Haridas S."/>
            <person name="Kuo A."/>
            <person name="Mondo S."/>
            <person name="Pangilinan J."/>
            <person name="Riley R."/>
            <person name="Labutti K."/>
            <person name="Andreopoulos B."/>
            <person name="Lipzen A."/>
            <person name="Chen C."/>
            <person name="Yanf M."/>
            <person name="Daum C."/>
            <person name="Ng V."/>
            <person name="Clum A."/>
            <person name="Ohm R."/>
            <person name="Martin F."/>
            <person name="Silar P."/>
            <person name="Natvig D."/>
            <person name="Lalanne C."/>
            <person name="Gautier V."/>
            <person name="Ament-Velasquez S.L."/>
            <person name="Kruys A."/>
            <person name="Hutchinson M.I."/>
            <person name="Powell A.J."/>
            <person name="Barry K."/>
            <person name="Miller A.N."/>
            <person name="Grigoriev I.V."/>
            <person name="Debuchy R."/>
            <person name="Gladieux P."/>
            <person name="Thoren M.H."/>
            <person name="Johannesson H."/>
        </authorList>
    </citation>
    <scope>NUCLEOTIDE SEQUENCE</scope>
    <source>
        <strain evidence="3">PSN309</strain>
    </source>
</reference>
<keyword evidence="4" id="KW-1185">Reference proteome</keyword>
<evidence type="ECO:0000313" key="4">
    <source>
        <dbReference type="Proteomes" id="UP001302126"/>
    </source>
</evidence>
<keyword evidence="2" id="KW-1133">Transmembrane helix</keyword>
<protein>
    <recommendedName>
        <fullName evidence="5">Fatty acid hydroxylase domain-containing protein</fullName>
    </recommendedName>
</protein>
<evidence type="ECO:0000256" key="1">
    <source>
        <dbReference type="SAM" id="MobiDB-lite"/>
    </source>
</evidence>
<name>A0AAN6WU85_9PEZI</name>
<dbReference type="Proteomes" id="UP001302126">
    <property type="component" value="Unassembled WGS sequence"/>
</dbReference>
<evidence type="ECO:0000256" key="2">
    <source>
        <dbReference type="SAM" id="Phobius"/>
    </source>
</evidence>
<proteinExistence type="predicted"/>
<evidence type="ECO:0008006" key="5">
    <source>
        <dbReference type="Google" id="ProtNLM"/>
    </source>
</evidence>
<keyword evidence="2" id="KW-0472">Membrane</keyword>
<dbReference type="EMBL" id="MU864390">
    <property type="protein sequence ID" value="KAK4188249.1"/>
    <property type="molecule type" value="Genomic_DNA"/>
</dbReference>
<reference evidence="3" key="1">
    <citation type="journal article" date="2023" name="Mol. Phylogenet. Evol.">
        <title>Genome-scale phylogeny and comparative genomics of the fungal order Sordariales.</title>
        <authorList>
            <person name="Hensen N."/>
            <person name="Bonometti L."/>
            <person name="Westerberg I."/>
            <person name="Brannstrom I.O."/>
            <person name="Guillou S."/>
            <person name="Cros-Aarteil S."/>
            <person name="Calhoun S."/>
            <person name="Haridas S."/>
            <person name="Kuo A."/>
            <person name="Mondo S."/>
            <person name="Pangilinan J."/>
            <person name="Riley R."/>
            <person name="LaButti K."/>
            <person name="Andreopoulos B."/>
            <person name="Lipzen A."/>
            <person name="Chen C."/>
            <person name="Yan M."/>
            <person name="Daum C."/>
            <person name="Ng V."/>
            <person name="Clum A."/>
            <person name="Steindorff A."/>
            <person name="Ohm R.A."/>
            <person name="Martin F."/>
            <person name="Silar P."/>
            <person name="Natvig D.O."/>
            <person name="Lalanne C."/>
            <person name="Gautier V."/>
            <person name="Ament-Velasquez S.L."/>
            <person name="Kruys A."/>
            <person name="Hutchinson M.I."/>
            <person name="Powell A.J."/>
            <person name="Barry K."/>
            <person name="Miller A.N."/>
            <person name="Grigoriev I.V."/>
            <person name="Debuchy R."/>
            <person name="Gladieux P."/>
            <person name="Hiltunen Thoren M."/>
            <person name="Johannesson H."/>
        </authorList>
    </citation>
    <scope>NUCLEOTIDE SEQUENCE</scope>
    <source>
        <strain evidence="3">PSN309</strain>
    </source>
</reference>
<feature type="transmembrane region" description="Helical" evidence="2">
    <location>
        <begin position="46"/>
        <end position="69"/>
    </location>
</feature>
<comment type="caution">
    <text evidence="3">The sequence shown here is derived from an EMBL/GenBank/DDBJ whole genome shotgun (WGS) entry which is preliminary data.</text>
</comment>
<gene>
    <name evidence="3" type="ORF">QBC35DRAFT_496667</name>
</gene>
<dbReference type="AlphaFoldDB" id="A0AAN6WU85"/>
<keyword evidence="2" id="KW-0812">Transmembrane</keyword>
<feature type="transmembrane region" description="Helical" evidence="2">
    <location>
        <begin position="12"/>
        <end position="34"/>
    </location>
</feature>